<dbReference type="Proteomes" id="UP000471082">
    <property type="component" value="Unassembled WGS sequence"/>
</dbReference>
<dbReference type="InterPro" id="IPR017853">
    <property type="entry name" value="GH"/>
</dbReference>
<dbReference type="EMBL" id="JAAGYU010002516">
    <property type="protein sequence ID" value="NEL81371.1"/>
    <property type="molecule type" value="Genomic_DNA"/>
</dbReference>
<proteinExistence type="predicted"/>
<dbReference type="GO" id="GO:0003844">
    <property type="term" value="F:1,4-alpha-glucan branching enzyme activity"/>
    <property type="evidence" value="ECO:0007669"/>
    <property type="project" value="UniProtKB-EC"/>
</dbReference>
<dbReference type="AlphaFoldDB" id="A0A7X5N4I7"/>
<dbReference type="SUPFAM" id="SSF51445">
    <property type="entry name" value="(Trans)glycosidases"/>
    <property type="match status" value="1"/>
</dbReference>
<evidence type="ECO:0000313" key="2">
    <source>
        <dbReference type="Proteomes" id="UP000471082"/>
    </source>
</evidence>
<gene>
    <name evidence="1" type="ORF">G3W61_34480</name>
</gene>
<evidence type="ECO:0000313" key="1">
    <source>
        <dbReference type="EMBL" id="NEL81371.1"/>
    </source>
</evidence>
<name>A0A7X5N4I7_XANPE</name>
<keyword evidence="1" id="KW-0328">Glycosyltransferase</keyword>
<feature type="non-terminal residue" evidence="1">
    <location>
        <position position="83"/>
    </location>
</feature>
<comment type="caution">
    <text evidence="1">The sequence shown here is derived from an EMBL/GenBank/DDBJ whole genome shotgun (WGS) entry which is preliminary data.</text>
</comment>
<accession>A0A7X5N4I7</accession>
<keyword evidence="1" id="KW-0808">Transferase</keyword>
<dbReference type="EC" id="2.4.1.18" evidence="1"/>
<reference evidence="1 2" key="1">
    <citation type="submission" date="2019-11" db="EMBL/GenBank/DDBJ databases">
        <title>Genome-resolved metagenomics to study the prevalence of co-infection and intraspecific heterogeneity among plant pathogen metapopulations.</title>
        <authorList>
            <person name="Newberry E."/>
            <person name="Bhandari R."/>
            <person name="Kemble J."/>
            <person name="Sikora E."/>
            <person name="Potnis N."/>
        </authorList>
    </citation>
    <scope>NUCLEOTIDE SEQUENCE [LARGE SCALE GENOMIC DNA]</scope>
    <source>
        <strain evidence="1">Xp_Tom_Tuscaloosa_18b</strain>
    </source>
</reference>
<sequence>KYQLRGPHGNELPAKADPVARRAELAPGTASIVADPTPHQWSDDGWMATRARRQAHDAPMSIYEIHAGSWLREEGVDLDWDGL</sequence>
<organism evidence="1 2">
    <name type="scientific">Xanthomonas perforans</name>
    <dbReference type="NCBI Taxonomy" id="442694"/>
    <lineage>
        <taxon>Bacteria</taxon>
        <taxon>Pseudomonadati</taxon>
        <taxon>Pseudomonadota</taxon>
        <taxon>Gammaproteobacteria</taxon>
        <taxon>Lysobacterales</taxon>
        <taxon>Lysobacteraceae</taxon>
        <taxon>Xanthomonas</taxon>
    </lineage>
</organism>
<dbReference type="Gene3D" id="3.20.20.80">
    <property type="entry name" value="Glycosidases"/>
    <property type="match status" value="1"/>
</dbReference>
<feature type="non-terminal residue" evidence="1">
    <location>
        <position position="1"/>
    </location>
</feature>
<protein>
    <submittedName>
        <fullName evidence="1">1,4-alpha-glucan branching enzyme</fullName>
        <ecNumber evidence="1">2.4.1.18</ecNumber>
    </submittedName>
</protein>